<dbReference type="RefSeq" id="WP_386721839.1">
    <property type="nucleotide sequence ID" value="NZ_JBHRSZ010000005.1"/>
</dbReference>
<protein>
    <submittedName>
        <fullName evidence="2">YacL family protein</fullName>
    </submittedName>
</protein>
<dbReference type="InterPro" id="IPR008249">
    <property type="entry name" value="UPF0231"/>
</dbReference>
<evidence type="ECO:0000313" key="2">
    <source>
        <dbReference type="EMBL" id="MFC3152066.1"/>
    </source>
</evidence>
<comment type="similarity">
    <text evidence="1">Belongs to the UPF0231 family.</text>
</comment>
<accession>A0ABV7HKL3</accession>
<dbReference type="Proteomes" id="UP001595476">
    <property type="component" value="Unassembled WGS sequence"/>
</dbReference>
<comment type="caution">
    <text evidence="2">The sequence shown here is derived from an EMBL/GenBank/DDBJ whole genome shotgun (WGS) entry which is preliminary data.</text>
</comment>
<keyword evidence="3" id="KW-1185">Reference proteome</keyword>
<proteinExistence type="inferred from homology"/>
<evidence type="ECO:0000313" key="3">
    <source>
        <dbReference type="Proteomes" id="UP001595476"/>
    </source>
</evidence>
<dbReference type="EMBL" id="JBHRSZ010000005">
    <property type="protein sequence ID" value="MFC3152066.1"/>
    <property type="molecule type" value="Genomic_DNA"/>
</dbReference>
<gene>
    <name evidence="2" type="ORF">ACFOEK_13570</name>
</gene>
<name>A0ABV7HKL3_9GAMM</name>
<reference evidence="3" key="1">
    <citation type="journal article" date="2019" name="Int. J. Syst. Evol. Microbiol.">
        <title>The Global Catalogue of Microorganisms (GCM) 10K type strain sequencing project: providing services to taxonomists for standard genome sequencing and annotation.</title>
        <authorList>
            <consortium name="The Broad Institute Genomics Platform"/>
            <consortium name="The Broad Institute Genome Sequencing Center for Infectious Disease"/>
            <person name="Wu L."/>
            <person name="Ma J."/>
        </authorList>
    </citation>
    <scope>NUCLEOTIDE SEQUENCE [LARGE SCALE GENOMIC DNA]</scope>
    <source>
        <strain evidence="3">KCTC 52438</strain>
    </source>
</reference>
<dbReference type="Pfam" id="PF06062">
    <property type="entry name" value="UPF0231"/>
    <property type="match status" value="1"/>
</dbReference>
<evidence type="ECO:0000256" key="1">
    <source>
        <dbReference type="ARBA" id="ARBA00005367"/>
    </source>
</evidence>
<sequence>MEYQFNFDALNRPVACCSMDHEAFGDWLTHDLGAHHQQIADILSQLDRLLNKQTNQWQKRWADYRLKLTQEDAIISATSTYAEQGGQGDYGDSLFDDHEALLGDDESMGFDSEELSLDDQQGHAICGLEDFQTLILAWQEFVGTDH</sequence>
<organism evidence="2 3">
    <name type="scientific">Litoribrevibacter euphylliae</name>
    <dbReference type="NCBI Taxonomy" id="1834034"/>
    <lineage>
        <taxon>Bacteria</taxon>
        <taxon>Pseudomonadati</taxon>
        <taxon>Pseudomonadota</taxon>
        <taxon>Gammaproteobacteria</taxon>
        <taxon>Oceanospirillales</taxon>
        <taxon>Oceanospirillaceae</taxon>
        <taxon>Litoribrevibacter</taxon>
    </lineage>
</organism>